<feature type="transmembrane region" description="Helical" evidence="9">
    <location>
        <begin position="80"/>
        <end position="100"/>
    </location>
</feature>
<keyword evidence="13" id="KW-1185">Reference proteome</keyword>
<keyword evidence="3" id="KW-0813">Transport</keyword>
<dbReference type="NCBIfam" id="TIGR01297">
    <property type="entry name" value="CDF"/>
    <property type="match status" value="2"/>
</dbReference>
<dbReference type="InterPro" id="IPR058533">
    <property type="entry name" value="Cation_efflux_TM"/>
</dbReference>
<dbReference type="Gene3D" id="1.20.1510.10">
    <property type="entry name" value="Cation efflux protein transmembrane domain"/>
    <property type="match status" value="2"/>
</dbReference>
<feature type="region of interest" description="Disordered" evidence="8">
    <location>
        <begin position="271"/>
        <end position="341"/>
    </location>
</feature>
<comment type="similarity">
    <text evidence="2">Belongs to the cation diffusion facilitator (CDF) transporter (TC 2.A.4) family. SLC30A subfamily.</text>
</comment>
<dbReference type="Pfam" id="PF01545">
    <property type="entry name" value="Cation_efflux"/>
    <property type="match status" value="2"/>
</dbReference>
<dbReference type="SUPFAM" id="SSF161111">
    <property type="entry name" value="Cation efflux protein transmembrane domain-like"/>
    <property type="match status" value="1"/>
</dbReference>
<feature type="transmembrane region" description="Helical" evidence="9">
    <location>
        <begin position="349"/>
        <end position="372"/>
    </location>
</feature>
<dbReference type="OrthoDB" id="9944568at2759"/>
<dbReference type="GO" id="GO:0005385">
    <property type="term" value="F:zinc ion transmembrane transporter activity"/>
    <property type="evidence" value="ECO:0007669"/>
    <property type="project" value="TreeGrafter"/>
</dbReference>
<feature type="region of interest" description="Disordered" evidence="8">
    <location>
        <begin position="216"/>
        <end position="251"/>
    </location>
</feature>
<comment type="caution">
    <text evidence="12">The sequence shown here is derived from an EMBL/GenBank/DDBJ whole genome shotgun (WGS) entry which is preliminary data.</text>
</comment>
<dbReference type="GO" id="GO:0006882">
    <property type="term" value="P:intracellular zinc ion homeostasis"/>
    <property type="evidence" value="ECO:0007669"/>
    <property type="project" value="TreeGrafter"/>
</dbReference>
<dbReference type="PANTHER" id="PTHR45820:SF4">
    <property type="entry name" value="ZINC TRANSPORTER 63C, ISOFORM F"/>
    <property type="match status" value="1"/>
</dbReference>
<evidence type="ECO:0000259" key="11">
    <source>
        <dbReference type="Pfam" id="PF16916"/>
    </source>
</evidence>
<organism evidence="12 13">
    <name type="scientific">Saccharata proteae CBS 121410</name>
    <dbReference type="NCBI Taxonomy" id="1314787"/>
    <lineage>
        <taxon>Eukaryota</taxon>
        <taxon>Fungi</taxon>
        <taxon>Dikarya</taxon>
        <taxon>Ascomycota</taxon>
        <taxon>Pezizomycotina</taxon>
        <taxon>Dothideomycetes</taxon>
        <taxon>Dothideomycetes incertae sedis</taxon>
        <taxon>Botryosphaeriales</taxon>
        <taxon>Saccharataceae</taxon>
        <taxon>Saccharata</taxon>
    </lineage>
</organism>
<sequence>MGLSKSSRIIILLAIDSAFFLLELVVGSAVHSLALVADSFHMLNDVLSLCVGLWAVKVANEKTQSRSYTYGWQRAETLGALVNGVFLVALCLSIFLEAIQRFVEPQEVSNPKLILIVGSLGLLSNILGLFLFHDHGHSHGGHSHGGGDHGHSHGNDLSAAEEGHGHSHSHYGSVEHSVNAVADQSGNVADVLPQNRIGGWPQTKSMNMDSSDVTFVEDGSHQHSSSKARSKGAHSRSRSRGYSGYSGIPDLPVHPASFRNEIINASRLEYDPASAEETENEDGSQNGNTGADESTALLGASSKSSKKANGHSHSHSNEDWHAHHNHKQPKENKKGGHGHSHDDLNMKGVFLHVLGDALGNVGVIASALFIWLTDFSWRFYSDPAISLIITVIILCSAIPLCKAASRILLQATPEGIDVAELEIDILDLPGIISCHHVHVWQLSDSKYVASLHVQVDFDFKGEGSARYMELARAIRRCLHGHGIHSSTIQPEFCLDETHDHTGSQHSDDETHGGSENSGSRRQVRKQASKTGSLRDEPEACLLECGDACDNNNKCCPPGAKDAGNDGA</sequence>
<dbReference type="FunFam" id="1.20.1510.10:FF:000021">
    <property type="entry name" value="Solute carrier family 30 (Zinc transporter), member 1"/>
    <property type="match status" value="1"/>
</dbReference>
<dbReference type="AlphaFoldDB" id="A0A9P4HY42"/>
<dbReference type="SUPFAM" id="SSF160240">
    <property type="entry name" value="Cation efflux protein cytoplasmic domain-like"/>
    <property type="match status" value="1"/>
</dbReference>
<dbReference type="Proteomes" id="UP000799776">
    <property type="component" value="Unassembled WGS sequence"/>
</dbReference>
<evidence type="ECO:0000256" key="9">
    <source>
        <dbReference type="SAM" id="Phobius"/>
    </source>
</evidence>
<comment type="subcellular location">
    <subcellularLocation>
        <location evidence="1">Membrane</location>
        <topology evidence="1">Multi-pass membrane protein</topology>
    </subcellularLocation>
</comment>
<feature type="transmembrane region" description="Helical" evidence="9">
    <location>
        <begin position="9"/>
        <end position="34"/>
    </location>
</feature>
<feature type="transmembrane region" description="Helical" evidence="9">
    <location>
        <begin position="40"/>
        <end position="59"/>
    </location>
</feature>
<evidence type="ECO:0000313" key="12">
    <source>
        <dbReference type="EMBL" id="KAF2088189.1"/>
    </source>
</evidence>
<dbReference type="Pfam" id="PF16916">
    <property type="entry name" value="ZT_dimer"/>
    <property type="match status" value="1"/>
</dbReference>
<keyword evidence="4 9" id="KW-0812">Transmembrane</keyword>
<dbReference type="PANTHER" id="PTHR45820">
    <property type="entry name" value="FI23527P1"/>
    <property type="match status" value="1"/>
</dbReference>
<feature type="domain" description="Cation efflux protein transmembrane" evidence="10">
    <location>
        <begin position="9"/>
        <end position="145"/>
    </location>
</feature>
<gene>
    <name evidence="12" type="ORF">K490DRAFT_64861</name>
</gene>
<feature type="transmembrane region" description="Helical" evidence="9">
    <location>
        <begin position="112"/>
        <end position="132"/>
    </location>
</feature>
<feature type="compositionally biased region" description="Basic and acidic residues" evidence="8">
    <location>
        <begin position="496"/>
        <end position="512"/>
    </location>
</feature>
<protein>
    <submittedName>
        <fullName evidence="12">Cation efflux protein</fullName>
    </submittedName>
</protein>
<evidence type="ECO:0000256" key="1">
    <source>
        <dbReference type="ARBA" id="ARBA00004141"/>
    </source>
</evidence>
<evidence type="ECO:0000256" key="4">
    <source>
        <dbReference type="ARBA" id="ARBA00022692"/>
    </source>
</evidence>
<feature type="transmembrane region" description="Helical" evidence="9">
    <location>
        <begin position="384"/>
        <end position="401"/>
    </location>
</feature>
<evidence type="ECO:0000256" key="8">
    <source>
        <dbReference type="SAM" id="MobiDB-lite"/>
    </source>
</evidence>
<name>A0A9P4HY42_9PEZI</name>
<keyword evidence="7 9" id="KW-0472">Membrane</keyword>
<feature type="domain" description="Cation efflux protein cytoplasmic" evidence="11">
    <location>
        <begin position="413"/>
        <end position="491"/>
    </location>
</feature>
<accession>A0A9P4HY42</accession>
<feature type="region of interest" description="Disordered" evidence="8">
    <location>
        <begin position="189"/>
        <end position="208"/>
    </location>
</feature>
<feature type="compositionally biased region" description="Basic residues" evidence="8">
    <location>
        <begin position="224"/>
        <end position="239"/>
    </location>
</feature>
<dbReference type="InterPro" id="IPR002524">
    <property type="entry name" value="Cation_efflux"/>
</dbReference>
<feature type="region of interest" description="Disordered" evidence="8">
    <location>
        <begin position="496"/>
        <end position="535"/>
    </location>
</feature>
<feature type="compositionally biased region" description="Basic and acidic residues" evidence="8">
    <location>
        <begin position="145"/>
        <end position="154"/>
    </location>
</feature>
<evidence type="ECO:0000256" key="7">
    <source>
        <dbReference type="ARBA" id="ARBA00023136"/>
    </source>
</evidence>
<feature type="compositionally biased region" description="Basic residues" evidence="8">
    <location>
        <begin position="304"/>
        <end position="314"/>
    </location>
</feature>
<evidence type="ECO:0000256" key="3">
    <source>
        <dbReference type="ARBA" id="ARBA00022448"/>
    </source>
</evidence>
<feature type="region of interest" description="Disordered" evidence="8">
    <location>
        <begin position="140"/>
        <end position="171"/>
    </location>
</feature>
<evidence type="ECO:0000256" key="6">
    <source>
        <dbReference type="ARBA" id="ARBA00022989"/>
    </source>
</evidence>
<evidence type="ECO:0000259" key="10">
    <source>
        <dbReference type="Pfam" id="PF01545"/>
    </source>
</evidence>
<dbReference type="EMBL" id="ML978717">
    <property type="protein sequence ID" value="KAF2088189.1"/>
    <property type="molecule type" value="Genomic_DNA"/>
</dbReference>
<keyword evidence="6 9" id="KW-1133">Transmembrane helix</keyword>
<dbReference type="GO" id="GO:0016020">
    <property type="term" value="C:membrane"/>
    <property type="evidence" value="ECO:0007669"/>
    <property type="project" value="UniProtKB-SubCell"/>
</dbReference>
<dbReference type="InterPro" id="IPR036837">
    <property type="entry name" value="Cation_efflux_CTD_sf"/>
</dbReference>
<keyword evidence="5" id="KW-0862">Zinc</keyword>
<feature type="compositionally biased region" description="Polar residues" evidence="8">
    <location>
        <begin position="283"/>
        <end position="292"/>
    </location>
</feature>
<reference evidence="12" key="1">
    <citation type="journal article" date="2020" name="Stud. Mycol.">
        <title>101 Dothideomycetes genomes: a test case for predicting lifestyles and emergence of pathogens.</title>
        <authorList>
            <person name="Haridas S."/>
            <person name="Albert R."/>
            <person name="Binder M."/>
            <person name="Bloem J."/>
            <person name="Labutti K."/>
            <person name="Salamov A."/>
            <person name="Andreopoulos B."/>
            <person name="Baker S."/>
            <person name="Barry K."/>
            <person name="Bills G."/>
            <person name="Bluhm B."/>
            <person name="Cannon C."/>
            <person name="Castanera R."/>
            <person name="Culley D."/>
            <person name="Daum C."/>
            <person name="Ezra D."/>
            <person name="Gonzalez J."/>
            <person name="Henrissat B."/>
            <person name="Kuo A."/>
            <person name="Liang C."/>
            <person name="Lipzen A."/>
            <person name="Lutzoni F."/>
            <person name="Magnuson J."/>
            <person name="Mondo S."/>
            <person name="Nolan M."/>
            <person name="Ohm R."/>
            <person name="Pangilinan J."/>
            <person name="Park H.-J."/>
            <person name="Ramirez L."/>
            <person name="Alfaro M."/>
            <person name="Sun H."/>
            <person name="Tritt A."/>
            <person name="Yoshinaga Y."/>
            <person name="Zwiers L.-H."/>
            <person name="Turgeon B."/>
            <person name="Goodwin S."/>
            <person name="Spatafora J."/>
            <person name="Crous P."/>
            <person name="Grigoriev I."/>
        </authorList>
    </citation>
    <scope>NUCLEOTIDE SEQUENCE</scope>
    <source>
        <strain evidence="12">CBS 121410</strain>
    </source>
</reference>
<evidence type="ECO:0000256" key="5">
    <source>
        <dbReference type="ARBA" id="ARBA00022833"/>
    </source>
</evidence>
<proteinExistence type="inferred from homology"/>
<feature type="domain" description="Cation efflux protein transmembrane" evidence="10">
    <location>
        <begin position="337"/>
        <end position="409"/>
    </location>
</feature>
<dbReference type="InterPro" id="IPR027469">
    <property type="entry name" value="Cation_efflux_TMD_sf"/>
</dbReference>
<evidence type="ECO:0000256" key="2">
    <source>
        <dbReference type="ARBA" id="ARBA00008873"/>
    </source>
</evidence>
<dbReference type="InterPro" id="IPR027470">
    <property type="entry name" value="Cation_efflux_CTD"/>
</dbReference>
<feature type="compositionally biased region" description="Basic and acidic residues" evidence="8">
    <location>
        <begin position="315"/>
        <end position="341"/>
    </location>
</feature>
<evidence type="ECO:0000313" key="13">
    <source>
        <dbReference type="Proteomes" id="UP000799776"/>
    </source>
</evidence>